<evidence type="ECO:0000256" key="1">
    <source>
        <dbReference type="ARBA" id="ARBA00022670"/>
    </source>
</evidence>
<name>A0ABV9R4E4_9MICO</name>
<dbReference type="PANTHER" id="PTHR43270">
    <property type="entry name" value="BETA-ALA-HIS DIPEPTIDASE"/>
    <property type="match status" value="1"/>
</dbReference>
<dbReference type="Pfam" id="PF07687">
    <property type="entry name" value="M20_dimer"/>
    <property type="match status" value="1"/>
</dbReference>
<proteinExistence type="predicted"/>
<evidence type="ECO:0000259" key="4">
    <source>
        <dbReference type="Pfam" id="PF07687"/>
    </source>
</evidence>
<dbReference type="SUPFAM" id="SSF53187">
    <property type="entry name" value="Zn-dependent exopeptidases"/>
    <property type="match status" value="1"/>
</dbReference>
<evidence type="ECO:0000256" key="3">
    <source>
        <dbReference type="ARBA" id="ARBA00022801"/>
    </source>
</evidence>
<evidence type="ECO:0000313" key="6">
    <source>
        <dbReference type="Proteomes" id="UP001595960"/>
    </source>
</evidence>
<accession>A0ABV9R4E4</accession>
<dbReference type="Gene3D" id="3.30.70.360">
    <property type="match status" value="1"/>
</dbReference>
<sequence length="457" mass="48708">MNHDTDAKSQSGDLAAKAAELMPGLVADLERLVAIPSVAFPGYPEEPVRRMADVTLRLFREAGFTDARLMDVPTGYPPIYGEIRGPEGSPTVMLYAHYDVQPAPAEQGWTSDPWTATTKDDSRIYGRGASDDKAGLVAHLGTLRIFDGTPPCTVKLILEGMEETESNLEAFVEAHPELFDCDLFVICDMGNLRVGEPAFTTALRGDVACVVTVRTLEHPLHSGVFGGPAPDAMMALARLLATLHDDDGNVAVEGVSAGTWEGEDFHADDLRASADILDGVQLTGTGPVGDRLWAHPSINAIGIDMTSIAGSSNVLIPSARAKISMRIVPGSDPATELDALVRHLETHAPWGARVEVERTKEAPPFLCDTSGPGYAAARWAMETAFGKPVGEAGCGGSIPLLRTLQHAVPNAEFVLWGPEDVALSRIHSSDESVDPQEIERLVVAQALLLQRLGTSGP</sequence>
<reference evidence="6" key="1">
    <citation type="journal article" date="2019" name="Int. J. Syst. Evol. Microbiol.">
        <title>The Global Catalogue of Microorganisms (GCM) 10K type strain sequencing project: providing services to taxonomists for standard genome sequencing and annotation.</title>
        <authorList>
            <consortium name="The Broad Institute Genomics Platform"/>
            <consortium name="The Broad Institute Genome Sequencing Center for Infectious Disease"/>
            <person name="Wu L."/>
            <person name="Ma J."/>
        </authorList>
    </citation>
    <scope>NUCLEOTIDE SEQUENCE [LARGE SCALE GENOMIC DNA]</scope>
    <source>
        <strain evidence="6">CGMCC 1.12192</strain>
    </source>
</reference>
<dbReference type="RefSeq" id="WP_204391540.1">
    <property type="nucleotide sequence ID" value="NZ_JAFBBW010000001.1"/>
</dbReference>
<organism evidence="5 6">
    <name type="scientific">Agromyces aurantiacus</name>
    <dbReference type="NCBI Taxonomy" id="165814"/>
    <lineage>
        <taxon>Bacteria</taxon>
        <taxon>Bacillati</taxon>
        <taxon>Actinomycetota</taxon>
        <taxon>Actinomycetes</taxon>
        <taxon>Micrococcales</taxon>
        <taxon>Microbacteriaceae</taxon>
        <taxon>Agromyces</taxon>
    </lineage>
</organism>
<evidence type="ECO:0000313" key="5">
    <source>
        <dbReference type="EMBL" id="MFC4828444.1"/>
    </source>
</evidence>
<protein>
    <submittedName>
        <fullName evidence="5">Dipeptidase</fullName>
    </submittedName>
</protein>
<dbReference type="InterPro" id="IPR011650">
    <property type="entry name" value="Peptidase_M20_dimer"/>
</dbReference>
<dbReference type="Gene3D" id="3.40.630.10">
    <property type="entry name" value="Zn peptidases"/>
    <property type="match status" value="1"/>
</dbReference>
<evidence type="ECO:0000256" key="2">
    <source>
        <dbReference type="ARBA" id="ARBA00022723"/>
    </source>
</evidence>
<dbReference type="NCBIfam" id="NF005914">
    <property type="entry name" value="PRK07907.1"/>
    <property type="match status" value="1"/>
</dbReference>
<keyword evidence="1" id="KW-0645">Protease</keyword>
<dbReference type="PANTHER" id="PTHR43270:SF12">
    <property type="entry name" value="SUCCINYL-DIAMINOPIMELATE DESUCCINYLASE"/>
    <property type="match status" value="1"/>
</dbReference>
<dbReference type="InterPro" id="IPR051458">
    <property type="entry name" value="Cyt/Met_Dipeptidase"/>
</dbReference>
<dbReference type="Proteomes" id="UP001595960">
    <property type="component" value="Unassembled WGS sequence"/>
</dbReference>
<keyword evidence="3" id="KW-0378">Hydrolase</keyword>
<gene>
    <name evidence="5" type="ORF">ACFPER_06565</name>
</gene>
<comment type="caution">
    <text evidence="5">The sequence shown here is derived from an EMBL/GenBank/DDBJ whole genome shotgun (WGS) entry which is preliminary data.</text>
</comment>
<keyword evidence="6" id="KW-1185">Reference proteome</keyword>
<dbReference type="InterPro" id="IPR002933">
    <property type="entry name" value="Peptidase_M20"/>
</dbReference>
<dbReference type="EMBL" id="JBHSJC010000001">
    <property type="protein sequence ID" value="MFC4828444.1"/>
    <property type="molecule type" value="Genomic_DNA"/>
</dbReference>
<keyword evidence="2" id="KW-0479">Metal-binding</keyword>
<feature type="domain" description="Peptidase M20 dimerisation" evidence="4">
    <location>
        <begin position="211"/>
        <end position="351"/>
    </location>
</feature>
<dbReference type="Pfam" id="PF01546">
    <property type="entry name" value="Peptidase_M20"/>
    <property type="match status" value="1"/>
</dbReference>